<sequence>MRLFILLHAALPAVLALCQNHPCGSGCIPADKICCSPIDPYTTPFACPLDYTCGPGLECRPPSPAAGPVETGVPLCGPPFVACGATCTAPDSVCCEDGAWSCAAGLECAPAPLQCVAPLAQPSPPSSSRSLTSQEGLVQPTTVADVTMPGGYGTVDASQASEPVASTSSTNVAFTSMFDGTKTTSTDGLAYPVPTPESSASPGYSVYQSTVTTLDSSSIYGSAASSLVEDTSALSSVSPSQSGSADEGTGGRVEVPVGATLMGVLLGAVLLG</sequence>
<evidence type="ECO:0000313" key="3">
    <source>
        <dbReference type="EMBL" id="CRK25501.1"/>
    </source>
</evidence>
<dbReference type="Proteomes" id="UP000045706">
    <property type="component" value="Unassembled WGS sequence"/>
</dbReference>
<dbReference type="STRING" id="100787.A0A0G4M9A2"/>
<dbReference type="EMBL" id="CVQH01021485">
    <property type="protein sequence ID" value="CRK30716.1"/>
    <property type="molecule type" value="Genomic_DNA"/>
</dbReference>
<accession>A0A0G4M9A2</accession>
<evidence type="ECO:0000313" key="6">
    <source>
        <dbReference type="Proteomes" id="UP000045706"/>
    </source>
</evidence>
<evidence type="ECO:0000256" key="1">
    <source>
        <dbReference type="SAM" id="MobiDB-lite"/>
    </source>
</evidence>
<evidence type="ECO:0000313" key="4">
    <source>
        <dbReference type="EMBL" id="CRK30716.1"/>
    </source>
</evidence>
<evidence type="ECO:0000256" key="2">
    <source>
        <dbReference type="SAM" id="SignalP"/>
    </source>
</evidence>
<gene>
    <name evidence="4" type="ORF">BN1708_015845</name>
    <name evidence="3" type="ORF">BN1723_013585</name>
</gene>
<feature type="signal peptide" evidence="2">
    <location>
        <begin position="1"/>
        <end position="16"/>
    </location>
</feature>
<feature type="region of interest" description="Disordered" evidence="1">
    <location>
        <begin position="232"/>
        <end position="252"/>
    </location>
</feature>
<dbReference type="AlphaFoldDB" id="A0A0G4M9A2"/>
<dbReference type="EMBL" id="CVQI01017780">
    <property type="protein sequence ID" value="CRK25501.1"/>
    <property type="molecule type" value="Genomic_DNA"/>
</dbReference>
<dbReference type="Proteomes" id="UP000044602">
    <property type="component" value="Unassembled WGS sequence"/>
</dbReference>
<proteinExistence type="predicted"/>
<keyword evidence="5" id="KW-1185">Reference proteome</keyword>
<name>A0A0G4M9A2_VERLO</name>
<keyword evidence="2" id="KW-0732">Signal</keyword>
<feature type="chain" id="PRO_5007404879" description="Granulins domain-containing protein" evidence="2">
    <location>
        <begin position="17"/>
        <end position="272"/>
    </location>
</feature>
<feature type="compositionally biased region" description="Polar residues" evidence="1">
    <location>
        <begin position="232"/>
        <end position="244"/>
    </location>
</feature>
<reference evidence="5 6" key="1">
    <citation type="submission" date="2015-05" db="EMBL/GenBank/DDBJ databases">
        <authorList>
            <person name="Fogelqvist Johan"/>
        </authorList>
    </citation>
    <scope>NUCLEOTIDE SEQUENCE [LARGE SCALE GENOMIC DNA]</scope>
    <source>
        <strain evidence="4">VL1</strain>
        <strain evidence="3">VL2</strain>
    </source>
</reference>
<protein>
    <recommendedName>
        <fullName evidence="7">Granulins domain-containing protein</fullName>
    </recommendedName>
</protein>
<organism evidence="4 5">
    <name type="scientific">Verticillium longisporum</name>
    <name type="common">Verticillium dahliae var. longisporum</name>
    <dbReference type="NCBI Taxonomy" id="100787"/>
    <lineage>
        <taxon>Eukaryota</taxon>
        <taxon>Fungi</taxon>
        <taxon>Dikarya</taxon>
        <taxon>Ascomycota</taxon>
        <taxon>Pezizomycotina</taxon>
        <taxon>Sordariomycetes</taxon>
        <taxon>Hypocreomycetidae</taxon>
        <taxon>Glomerellales</taxon>
        <taxon>Plectosphaerellaceae</taxon>
        <taxon>Verticillium</taxon>
    </lineage>
</organism>
<evidence type="ECO:0008006" key="7">
    <source>
        <dbReference type="Google" id="ProtNLM"/>
    </source>
</evidence>
<evidence type="ECO:0000313" key="5">
    <source>
        <dbReference type="Proteomes" id="UP000044602"/>
    </source>
</evidence>